<reference evidence="10 11" key="1">
    <citation type="submission" date="2025-05" db="UniProtKB">
        <authorList>
            <consortium name="RefSeq"/>
        </authorList>
    </citation>
    <scope>IDENTIFICATION</scope>
    <source>
        <tissue evidence="10 11">Muscle</tissue>
    </source>
</reference>
<feature type="region of interest" description="Disordered" evidence="7">
    <location>
        <begin position="246"/>
        <end position="288"/>
    </location>
</feature>
<dbReference type="Gene3D" id="1.10.10.60">
    <property type="entry name" value="Homeodomain-like"/>
    <property type="match status" value="1"/>
</dbReference>
<evidence type="ECO:0000313" key="9">
    <source>
        <dbReference type="Proteomes" id="UP000694941"/>
    </source>
</evidence>
<keyword evidence="3 5" id="KW-0371">Homeobox</keyword>
<comment type="subcellular location">
    <subcellularLocation>
        <location evidence="1 5 6">Nucleus</location>
    </subcellularLocation>
</comment>
<dbReference type="SUPFAM" id="SSF46689">
    <property type="entry name" value="Homeodomain-like"/>
    <property type="match status" value="1"/>
</dbReference>
<feature type="domain" description="Homeobox" evidence="8">
    <location>
        <begin position="187"/>
        <end position="247"/>
    </location>
</feature>
<evidence type="ECO:0000259" key="8">
    <source>
        <dbReference type="PROSITE" id="PS50071"/>
    </source>
</evidence>
<evidence type="ECO:0000256" key="4">
    <source>
        <dbReference type="ARBA" id="ARBA00023242"/>
    </source>
</evidence>
<dbReference type="SMART" id="SM00389">
    <property type="entry name" value="HOX"/>
    <property type="match status" value="1"/>
</dbReference>
<dbReference type="InterPro" id="IPR001356">
    <property type="entry name" value="HD"/>
</dbReference>
<evidence type="ECO:0000313" key="10">
    <source>
        <dbReference type="RefSeq" id="XP_013789614.1"/>
    </source>
</evidence>
<name>A0ABM1TP06_LIMPO</name>
<dbReference type="PROSITE" id="PS50071">
    <property type="entry name" value="HOMEOBOX_2"/>
    <property type="match status" value="1"/>
</dbReference>
<sequence>MDLPMDTSYISATYPLHSTWTHPTPCLTTQKMSRPGALRSFMIDDILKTDSISKSQLRTTIHKPTPLVFIPFSDGGRVSSRCCAGSRLSTSHSDFTRLSFDYRISASRQSSFSEPQSPIKDVSLGSSPVTPDPISPTSVWTFPKARSDFFGGFPSPMRGESRNSIIEDPHNNGHPFVWAHILHRPPPKRKGGQIRFTNNQTTELEKVFETQKYLSPPERKKMASVLRLTERQVKTWFQNRRAKWRRIKQDGDSPTSQSIHESKYSDTEEQVASQEEHGESDNCNAVST</sequence>
<keyword evidence="2 5" id="KW-0238">DNA-binding</keyword>
<dbReference type="InterPro" id="IPR017970">
    <property type="entry name" value="Homeobox_CS"/>
</dbReference>
<dbReference type="PRINTS" id="PR00024">
    <property type="entry name" value="HOMEOBOX"/>
</dbReference>
<evidence type="ECO:0000313" key="12">
    <source>
        <dbReference type="RefSeq" id="XP_022257612.1"/>
    </source>
</evidence>
<dbReference type="Pfam" id="PF00046">
    <property type="entry name" value="Homeodomain"/>
    <property type="match status" value="1"/>
</dbReference>
<dbReference type="InterPro" id="IPR051000">
    <property type="entry name" value="Homeobox_DNA-bind_prot"/>
</dbReference>
<keyword evidence="4 5" id="KW-0539">Nucleus</keyword>
<dbReference type="InterPro" id="IPR020479">
    <property type="entry name" value="HD_metazoa"/>
</dbReference>
<proteinExistence type="predicted"/>
<dbReference type="PANTHER" id="PTHR24324:SF5">
    <property type="entry name" value="HEMATOPOIETICALLY-EXPRESSED HOMEOBOX PROTEIN HHEX"/>
    <property type="match status" value="1"/>
</dbReference>
<feature type="DNA-binding region" description="Homeobox" evidence="5">
    <location>
        <begin position="189"/>
        <end position="248"/>
    </location>
</feature>
<protein>
    <submittedName>
        <fullName evidence="10 11">Hematopoietically-expressed homeobox protein hhex-like isoform X1</fullName>
    </submittedName>
</protein>
<dbReference type="RefSeq" id="XP_013789615.1">
    <property type="nucleotide sequence ID" value="XM_013934161.2"/>
</dbReference>
<dbReference type="Proteomes" id="UP000694941">
    <property type="component" value="Unplaced"/>
</dbReference>
<organism evidence="9 12">
    <name type="scientific">Limulus polyphemus</name>
    <name type="common">Atlantic horseshoe crab</name>
    <dbReference type="NCBI Taxonomy" id="6850"/>
    <lineage>
        <taxon>Eukaryota</taxon>
        <taxon>Metazoa</taxon>
        <taxon>Ecdysozoa</taxon>
        <taxon>Arthropoda</taxon>
        <taxon>Chelicerata</taxon>
        <taxon>Merostomata</taxon>
        <taxon>Xiphosura</taxon>
        <taxon>Limulidae</taxon>
        <taxon>Limulus</taxon>
    </lineage>
</organism>
<dbReference type="RefSeq" id="XP_022257612.1">
    <property type="nucleotide sequence ID" value="XM_022401904.1"/>
</dbReference>
<accession>A0ABM1TP06</accession>
<evidence type="ECO:0000313" key="11">
    <source>
        <dbReference type="RefSeq" id="XP_013789615.1"/>
    </source>
</evidence>
<dbReference type="GeneID" id="106473480"/>
<evidence type="ECO:0000256" key="2">
    <source>
        <dbReference type="ARBA" id="ARBA00023125"/>
    </source>
</evidence>
<evidence type="ECO:0000256" key="1">
    <source>
        <dbReference type="ARBA" id="ARBA00004123"/>
    </source>
</evidence>
<keyword evidence="9" id="KW-1185">Reference proteome</keyword>
<dbReference type="RefSeq" id="XP_013789614.1">
    <property type="nucleotide sequence ID" value="XM_013934160.2"/>
</dbReference>
<feature type="region of interest" description="Disordered" evidence="7">
    <location>
        <begin position="111"/>
        <end position="131"/>
    </location>
</feature>
<dbReference type="PANTHER" id="PTHR24324">
    <property type="entry name" value="HOMEOBOX PROTEIN HHEX"/>
    <property type="match status" value="1"/>
</dbReference>
<dbReference type="PROSITE" id="PS00027">
    <property type="entry name" value="HOMEOBOX_1"/>
    <property type="match status" value="1"/>
</dbReference>
<evidence type="ECO:0000256" key="3">
    <source>
        <dbReference type="ARBA" id="ARBA00023155"/>
    </source>
</evidence>
<evidence type="ECO:0000256" key="7">
    <source>
        <dbReference type="SAM" id="MobiDB-lite"/>
    </source>
</evidence>
<dbReference type="CDD" id="cd00086">
    <property type="entry name" value="homeodomain"/>
    <property type="match status" value="1"/>
</dbReference>
<evidence type="ECO:0000256" key="5">
    <source>
        <dbReference type="PROSITE-ProRule" id="PRU00108"/>
    </source>
</evidence>
<evidence type="ECO:0000256" key="6">
    <source>
        <dbReference type="RuleBase" id="RU000682"/>
    </source>
</evidence>
<dbReference type="InterPro" id="IPR009057">
    <property type="entry name" value="Homeodomain-like_sf"/>
</dbReference>
<gene>
    <name evidence="10 11 12" type="primary">LOC106473480</name>
</gene>